<feature type="region of interest" description="Disordered" evidence="1">
    <location>
        <begin position="59"/>
        <end position="79"/>
    </location>
</feature>
<dbReference type="EMBL" id="JAMQOL010000047">
    <property type="protein sequence ID" value="MCM4082313.1"/>
    <property type="molecule type" value="Genomic_DNA"/>
</dbReference>
<protein>
    <submittedName>
        <fullName evidence="2">Helix-turn-helix domain-containing protein</fullName>
    </submittedName>
</protein>
<name>A0ABT0Y8D6_9ACTN</name>
<dbReference type="Proteomes" id="UP001523216">
    <property type="component" value="Unassembled WGS sequence"/>
</dbReference>
<feature type="compositionally biased region" description="Pro residues" evidence="1">
    <location>
        <begin position="61"/>
        <end position="70"/>
    </location>
</feature>
<dbReference type="InterPro" id="IPR011991">
    <property type="entry name" value="ArsR-like_HTH"/>
</dbReference>
<dbReference type="InterPro" id="IPR036390">
    <property type="entry name" value="WH_DNA-bd_sf"/>
</dbReference>
<accession>A0ABT0Y8D6</accession>
<organism evidence="2 3">
    <name type="scientific">Paractinoplanes hotanensis</name>
    <dbReference type="NCBI Taxonomy" id="2906497"/>
    <lineage>
        <taxon>Bacteria</taxon>
        <taxon>Bacillati</taxon>
        <taxon>Actinomycetota</taxon>
        <taxon>Actinomycetes</taxon>
        <taxon>Micromonosporales</taxon>
        <taxon>Micromonosporaceae</taxon>
        <taxon>Paractinoplanes</taxon>
    </lineage>
</organism>
<sequence length="211" mass="23019">MTKTSRSTARAGHRSAVLRVLRESDEAMSIAAIASRLEIHPNTVRFHLETLVEAGQVEQAPVPPARPGRPPLMFRTRPGMDPAGRRNYHILAEMLLDGLDDTDEPADAALEIGRRWGLRHAAPPPGMAAAEAAAWLVRELDDIGFAPATDRADGIAIRNCPFLELVDQHGRAICAMHLGFMRGLMEGAGEPLRIRSLIPFDAPDRCRVITG</sequence>
<evidence type="ECO:0000313" key="3">
    <source>
        <dbReference type="Proteomes" id="UP001523216"/>
    </source>
</evidence>
<proteinExistence type="predicted"/>
<gene>
    <name evidence="2" type="ORF">LXN57_32570</name>
</gene>
<dbReference type="Gene3D" id="1.10.10.10">
    <property type="entry name" value="Winged helix-like DNA-binding domain superfamily/Winged helix DNA-binding domain"/>
    <property type="match status" value="1"/>
</dbReference>
<dbReference type="CDD" id="cd00090">
    <property type="entry name" value="HTH_ARSR"/>
    <property type="match status" value="1"/>
</dbReference>
<evidence type="ECO:0000313" key="2">
    <source>
        <dbReference type="EMBL" id="MCM4082313.1"/>
    </source>
</evidence>
<dbReference type="SUPFAM" id="SSF46785">
    <property type="entry name" value="Winged helix' DNA-binding domain"/>
    <property type="match status" value="1"/>
</dbReference>
<comment type="caution">
    <text evidence="2">The sequence shown here is derived from an EMBL/GenBank/DDBJ whole genome shotgun (WGS) entry which is preliminary data.</text>
</comment>
<keyword evidence="3" id="KW-1185">Reference proteome</keyword>
<dbReference type="RefSeq" id="WP_251802031.1">
    <property type="nucleotide sequence ID" value="NZ_JAMQOL010000047.1"/>
</dbReference>
<dbReference type="Pfam" id="PF12840">
    <property type="entry name" value="HTH_20"/>
    <property type="match status" value="1"/>
</dbReference>
<dbReference type="InterPro" id="IPR036388">
    <property type="entry name" value="WH-like_DNA-bd_sf"/>
</dbReference>
<reference evidence="2 3" key="1">
    <citation type="submission" date="2022-06" db="EMBL/GenBank/DDBJ databases">
        <title>Actinoplanes abujensis sp. nov., isolated from Nigerian arid soil.</title>
        <authorList>
            <person name="Ding P."/>
        </authorList>
    </citation>
    <scope>NUCLEOTIDE SEQUENCE [LARGE SCALE GENOMIC DNA]</scope>
    <source>
        <strain evidence="3">TRM88002</strain>
    </source>
</reference>
<evidence type="ECO:0000256" key="1">
    <source>
        <dbReference type="SAM" id="MobiDB-lite"/>
    </source>
</evidence>